<protein>
    <recommendedName>
        <fullName evidence="3">ISXO2-like transposase domain-containing protein</fullName>
    </recommendedName>
</protein>
<dbReference type="Proteomes" id="UP000009082">
    <property type="component" value="Unassembled WGS sequence"/>
</dbReference>
<sequence length="97" mass="10894">MGGEGIGVQFDEASICNGKLKPNPSSPLDNKPNVQWLVKDVEEGNFRNFVLKLVLKRKVPTILDMFEERVVPESIIIIDGYPPYPGPLLNLDLAMKW</sequence>
<name>C4VBB1_VAIC1</name>
<dbReference type="HOGENOM" id="CLU_044348_10_3_1"/>
<dbReference type="OrthoDB" id="2194529at2759"/>
<dbReference type="KEGG" id="nce:NCER_102055"/>
<evidence type="ECO:0000313" key="1">
    <source>
        <dbReference type="EMBL" id="EEQ81490.1"/>
    </source>
</evidence>
<organism evidence="1 2">
    <name type="scientific">Vairimorpha ceranae (strain BRL01)</name>
    <name type="common">Microsporidian parasite</name>
    <name type="synonym">Nosema ceranae</name>
    <dbReference type="NCBI Taxonomy" id="578460"/>
    <lineage>
        <taxon>Eukaryota</taxon>
        <taxon>Fungi</taxon>
        <taxon>Fungi incertae sedis</taxon>
        <taxon>Microsporidia</taxon>
        <taxon>Nosematidae</taxon>
        <taxon>Vairimorpha</taxon>
    </lineage>
</organism>
<reference evidence="1 2" key="1">
    <citation type="journal article" date="2009" name="PLoS Pathog.">
        <title>Genomic analyses of the microsporidian Nosema ceranae, an emergent pathogen of honey bees.</title>
        <authorList>
            <person name="Cornman R.S."/>
            <person name="Chen Y.P."/>
            <person name="Schatz M.C."/>
            <person name="Street C."/>
            <person name="Zhao Y."/>
            <person name="Desany B."/>
            <person name="Egholm M."/>
            <person name="Hutchison S."/>
            <person name="Pettis J.S."/>
            <person name="Lipkin W.I."/>
            <person name="Evans J.D."/>
        </authorList>
    </citation>
    <scope>NUCLEOTIDE SEQUENCE [LARGE SCALE GENOMIC DNA]</scope>
    <source>
        <strain evidence="1 2">BRL01</strain>
    </source>
</reference>
<dbReference type="AlphaFoldDB" id="C4VBB1"/>
<gene>
    <name evidence="1" type="ORF">NCER_102055</name>
</gene>
<comment type="caution">
    <text evidence="1">The sequence shown here is derived from an EMBL/GenBank/DDBJ whole genome shotgun (WGS) entry which is preliminary data.</text>
</comment>
<dbReference type="InParanoid" id="C4VBB1"/>
<evidence type="ECO:0008006" key="3">
    <source>
        <dbReference type="Google" id="ProtNLM"/>
    </source>
</evidence>
<evidence type="ECO:0000313" key="2">
    <source>
        <dbReference type="Proteomes" id="UP000009082"/>
    </source>
</evidence>
<accession>C4VBB1</accession>
<dbReference type="VEuPathDB" id="MicrosporidiaDB:NCER_102055"/>
<dbReference type="EMBL" id="ACOL01000469">
    <property type="protein sequence ID" value="EEQ81490.1"/>
    <property type="molecule type" value="Genomic_DNA"/>
</dbReference>
<proteinExistence type="predicted"/>